<feature type="signal peptide" evidence="1">
    <location>
        <begin position="1"/>
        <end position="20"/>
    </location>
</feature>
<evidence type="ECO:0000313" key="2">
    <source>
        <dbReference type="EMBL" id="WET62617.1"/>
    </source>
</evidence>
<evidence type="ECO:0000313" key="3">
    <source>
        <dbReference type="Proteomes" id="UP001221009"/>
    </source>
</evidence>
<name>A0AAX3QII1_PARDI</name>
<sequence length="335" mass="38177">MRTQTVLLWICLSLMVGLSACDWTSSSPVASLRRATGWPFEVVVVMDRDAWNGEVGELLQEQLRAPIPALPQAEASMRVTYSEPSGFSGLLRYVRNILIVSVDPNRYTKAGTRESPDEWASGQNVVNLYAPTTAALTEFLLLNEGRLVNHFNRVERERWITGLSKSHSSWINEKLKSRFGISLFVPEDMSAYKEETDFFWGSNNANRGRTDILVYSFPYTTQEAFTEDYLVAMRDSVMRRNVPGSFPDSYMKTEKRFELSYEPITYRGEYCGVLRGLWRMEGDKMGGPFVSHALLDKKKGRVIVAESFVYAPESKKANLIRRMEAALFTLRFIGH</sequence>
<reference evidence="2" key="1">
    <citation type="submission" date="2023-03" db="EMBL/GenBank/DDBJ databases">
        <title>Parabacteroides distasonis, a bacteria resistant against UC.</title>
        <authorList>
            <person name="Dai W."/>
        </authorList>
    </citation>
    <scope>NUCLEOTIDE SEQUENCE</scope>
    <source>
        <strain evidence="2">F1-28</strain>
    </source>
</reference>
<proteinExistence type="predicted"/>
<dbReference type="EMBL" id="CP120353">
    <property type="protein sequence ID" value="WET62617.1"/>
    <property type="molecule type" value="Genomic_DNA"/>
</dbReference>
<keyword evidence="1" id="KW-0732">Signal</keyword>
<protein>
    <submittedName>
        <fullName evidence="2">DUF4837 family protein</fullName>
    </submittedName>
</protein>
<feature type="chain" id="PRO_5043937564" evidence="1">
    <location>
        <begin position="21"/>
        <end position="335"/>
    </location>
</feature>
<dbReference type="Proteomes" id="UP001221009">
    <property type="component" value="Chromosome"/>
</dbReference>
<organism evidence="2 3">
    <name type="scientific">Parabacteroides distasonis</name>
    <dbReference type="NCBI Taxonomy" id="823"/>
    <lineage>
        <taxon>Bacteria</taxon>
        <taxon>Pseudomonadati</taxon>
        <taxon>Bacteroidota</taxon>
        <taxon>Bacteroidia</taxon>
        <taxon>Bacteroidales</taxon>
        <taxon>Tannerellaceae</taxon>
        <taxon>Parabacteroides</taxon>
    </lineage>
</organism>
<dbReference type="AlphaFoldDB" id="A0AAX3QII1"/>
<evidence type="ECO:0000256" key="1">
    <source>
        <dbReference type="SAM" id="SignalP"/>
    </source>
</evidence>
<dbReference type="RefSeq" id="WP_122144600.1">
    <property type="nucleotide sequence ID" value="NZ_CP120353.1"/>
</dbReference>
<accession>A0AAX3QII1</accession>
<dbReference type="InterPro" id="IPR032286">
    <property type="entry name" value="DUF4837"/>
</dbReference>
<dbReference type="Pfam" id="PF16125">
    <property type="entry name" value="DUF4837"/>
    <property type="match status" value="1"/>
</dbReference>
<dbReference type="PROSITE" id="PS51257">
    <property type="entry name" value="PROKAR_LIPOPROTEIN"/>
    <property type="match status" value="1"/>
</dbReference>
<gene>
    <name evidence="2" type="ORF">P2T59_12970</name>
</gene>